<keyword evidence="3" id="KW-1185">Reference proteome</keyword>
<name>A0ABP6WDB8_9GAMM</name>
<comment type="caution">
    <text evidence="2">The sequence shown here is derived from an EMBL/GenBank/DDBJ whole genome shotgun (WGS) entry which is preliminary data.</text>
</comment>
<feature type="transmembrane region" description="Helical" evidence="1">
    <location>
        <begin position="141"/>
        <end position="164"/>
    </location>
</feature>
<gene>
    <name evidence="2" type="ORF">GCM10022394_31680</name>
</gene>
<dbReference type="EMBL" id="BAABCX010000006">
    <property type="protein sequence ID" value="GAA3549164.1"/>
    <property type="molecule type" value="Genomic_DNA"/>
</dbReference>
<keyword evidence="1" id="KW-0812">Transmembrane</keyword>
<accession>A0ABP6WDB8</accession>
<keyword evidence="1" id="KW-0472">Membrane</keyword>
<dbReference type="Pfam" id="PF04307">
    <property type="entry name" value="YdjM"/>
    <property type="match status" value="1"/>
</dbReference>
<protein>
    <submittedName>
        <fullName evidence="2">Metal-dependent hydrolase</fullName>
    </submittedName>
</protein>
<keyword evidence="2" id="KW-0378">Hydrolase</keyword>
<evidence type="ECO:0000313" key="3">
    <source>
        <dbReference type="Proteomes" id="UP001500795"/>
    </source>
</evidence>
<feature type="transmembrane region" description="Helical" evidence="1">
    <location>
        <begin position="12"/>
        <end position="38"/>
    </location>
</feature>
<dbReference type="Proteomes" id="UP001500795">
    <property type="component" value="Unassembled WGS sequence"/>
</dbReference>
<evidence type="ECO:0000256" key="1">
    <source>
        <dbReference type="SAM" id="Phobius"/>
    </source>
</evidence>
<dbReference type="InterPro" id="IPR007404">
    <property type="entry name" value="YdjM-like"/>
</dbReference>
<organism evidence="2 3">
    <name type="scientific">Zobellella aerophila</name>
    <dbReference type="NCBI Taxonomy" id="870480"/>
    <lineage>
        <taxon>Bacteria</taxon>
        <taxon>Pseudomonadati</taxon>
        <taxon>Pseudomonadota</taxon>
        <taxon>Gammaproteobacteria</taxon>
        <taxon>Aeromonadales</taxon>
        <taxon>Aeromonadaceae</taxon>
        <taxon>Zobellella</taxon>
    </lineage>
</organism>
<evidence type="ECO:0000313" key="2">
    <source>
        <dbReference type="EMBL" id="GAA3549164.1"/>
    </source>
</evidence>
<dbReference type="GO" id="GO:0016787">
    <property type="term" value="F:hydrolase activity"/>
    <property type="evidence" value="ECO:0007669"/>
    <property type="project" value="UniProtKB-KW"/>
</dbReference>
<proteinExistence type="predicted"/>
<feature type="transmembrane region" description="Helical" evidence="1">
    <location>
        <begin position="117"/>
        <end position="135"/>
    </location>
</feature>
<reference evidence="3" key="1">
    <citation type="journal article" date="2019" name="Int. J. Syst. Evol. Microbiol.">
        <title>The Global Catalogue of Microorganisms (GCM) 10K type strain sequencing project: providing services to taxonomists for standard genome sequencing and annotation.</title>
        <authorList>
            <consortium name="The Broad Institute Genomics Platform"/>
            <consortium name="The Broad Institute Genome Sequencing Center for Infectious Disease"/>
            <person name="Wu L."/>
            <person name="Ma J."/>
        </authorList>
    </citation>
    <scope>NUCLEOTIDE SEQUENCE [LARGE SCALE GENOMIC DNA]</scope>
    <source>
        <strain evidence="3">JCM 17110</strain>
    </source>
</reference>
<keyword evidence="1" id="KW-1133">Transmembrane helix</keyword>
<dbReference type="RefSeq" id="WP_344959793.1">
    <property type="nucleotide sequence ID" value="NZ_BAABCX010000006.1"/>
</dbReference>
<sequence length="251" mass="26981">MADFKTHTQVAAVVSGGLAGLALFSGLASLPEALLYWAAGTLGGILPDIDSDSSMALRIVFRCFGAMAAALAATFAITLWSVPLALGLGGLAYLLVRYPLCQLFAHFSVHRGVLHSLLANLLFTLVAVVLAHRLFHLSPQAAWGVGGFVFIGATLHLLLDELYSVDLAGMRIKQSFGTALKLTDWSAPGWSLLLVLQIAACWWLAPSPLDWQQVWQQQQIWPWSAGGSLVPPLQELSELVLQGWALLIKGI</sequence>